<dbReference type="EMBL" id="FRDJ01000005">
    <property type="protein sequence ID" value="SHN60637.1"/>
    <property type="molecule type" value="Genomic_DNA"/>
</dbReference>
<dbReference type="OrthoDB" id="39421at2"/>
<dbReference type="STRING" id="1121883.SAMN02745226_01131"/>
<dbReference type="RefSeq" id="WP_072759282.1">
    <property type="nucleotide sequence ID" value="NZ_FRDJ01000005.1"/>
</dbReference>
<protein>
    <recommendedName>
        <fullName evidence="3">Secretin/TonB short N-terminal domain-containing protein</fullName>
    </recommendedName>
</protein>
<reference evidence="2" key="1">
    <citation type="submission" date="2016-12" db="EMBL/GenBank/DDBJ databases">
        <authorList>
            <person name="Varghese N."/>
            <person name="Submissions S."/>
        </authorList>
    </citation>
    <scope>NUCLEOTIDE SEQUENCE [LARGE SCALE GENOMIC DNA]</scope>
    <source>
        <strain evidence="2">DSM 13020</strain>
    </source>
</reference>
<accession>A0A1M7SQ19</accession>
<dbReference type="AlphaFoldDB" id="A0A1M7SQ19"/>
<gene>
    <name evidence="1" type="ORF">SAMN02745226_01131</name>
</gene>
<proteinExistence type="predicted"/>
<organism evidence="1 2">
    <name type="scientific">Fervidobacterium gondwanense DSM 13020</name>
    <dbReference type="NCBI Taxonomy" id="1121883"/>
    <lineage>
        <taxon>Bacteria</taxon>
        <taxon>Thermotogati</taxon>
        <taxon>Thermotogota</taxon>
        <taxon>Thermotogae</taxon>
        <taxon>Thermotogales</taxon>
        <taxon>Fervidobacteriaceae</taxon>
        <taxon>Fervidobacterium</taxon>
    </lineage>
</organism>
<name>A0A1M7SQ19_FERGO</name>
<keyword evidence="2" id="KW-1185">Reference proteome</keyword>
<evidence type="ECO:0000313" key="1">
    <source>
        <dbReference type="EMBL" id="SHN60637.1"/>
    </source>
</evidence>
<evidence type="ECO:0000313" key="2">
    <source>
        <dbReference type="Proteomes" id="UP000184207"/>
    </source>
</evidence>
<dbReference type="Proteomes" id="UP000184207">
    <property type="component" value="Unassembled WGS sequence"/>
</dbReference>
<sequence length="498" mass="56527">MRRSLYSLLFFLISSFLFSVGISVTLDFTNTPLSEILDFISSETSSVIVYPLELSKLKITINLKNVNIETALKMLLLNLGFDFEKIDSETYVVFSQTRYYPRYITNYEPKYLDPFTIKSVLDTLDIENYVFENRNVFYSASNQKADELLSIISQLDVRKDSKDSSILLVKLLSISKSEFTISANKNANQSIDKSNIAYILPRIVERVSEYSREYCYISIPIYKAQVEESTLLLSETIAATMTIEGGFGQVTVRLINKDGTEFIKFGTKEAEGTLPLNSIPILKSAEEKIKFGEGQGTGYSILESGQYLIYLEFYKLEIENTDEVRNYTYVEKKDNYNLTKLKSDIELTYSSSSTILSIQNERNKASVVVSSQDFLPLYAEILTRIVDNTFIGIGFEVSSSKIYILVHDKITLPLFEIYPKIGYSINDNSFAITAEIDFVISFGDFSLVPLIKFGNQGNAFYETTGYGVTARYRGKDYEFRLGTLWSGQFFAVTGGISW</sequence>
<evidence type="ECO:0008006" key="3">
    <source>
        <dbReference type="Google" id="ProtNLM"/>
    </source>
</evidence>